<keyword evidence="3" id="KW-1185">Reference proteome</keyword>
<dbReference type="AlphaFoldDB" id="A0AAE0WS87"/>
<feature type="domain" description="Heterokaryon incompatibility" evidence="1">
    <location>
        <begin position="23"/>
        <end position="107"/>
    </location>
</feature>
<reference evidence="2" key="1">
    <citation type="submission" date="2023-07" db="EMBL/GenBank/DDBJ databases">
        <title>Black Yeasts Isolated from many extreme environments.</title>
        <authorList>
            <person name="Coleine C."/>
            <person name="Stajich J.E."/>
            <person name="Selbmann L."/>
        </authorList>
    </citation>
    <scope>NUCLEOTIDE SEQUENCE</scope>
    <source>
        <strain evidence="2">CCFEE 5485</strain>
    </source>
</reference>
<dbReference type="InterPro" id="IPR010730">
    <property type="entry name" value="HET"/>
</dbReference>
<comment type="caution">
    <text evidence="2">The sequence shown here is derived from an EMBL/GenBank/DDBJ whole genome shotgun (WGS) entry which is preliminary data.</text>
</comment>
<dbReference type="PANTHER" id="PTHR10622">
    <property type="entry name" value="HET DOMAIN-CONTAINING PROTEIN"/>
    <property type="match status" value="1"/>
</dbReference>
<evidence type="ECO:0000313" key="2">
    <source>
        <dbReference type="EMBL" id="KAK3676846.1"/>
    </source>
</evidence>
<name>A0AAE0WS87_9PEZI</name>
<proteinExistence type="predicted"/>
<evidence type="ECO:0000313" key="3">
    <source>
        <dbReference type="Proteomes" id="UP001274830"/>
    </source>
</evidence>
<dbReference type="PANTHER" id="PTHR10622:SF10">
    <property type="entry name" value="HET DOMAIN-CONTAINING PROTEIN"/>
    <property type="match status" value="1"/>
</dbReference>
<sequence>MRLLNTTDFSFQEFWTFYTTPAYAILSHRWSDEEVSFKIWRKGIGYVKIKKFCTVAKSFGFDWCWADTCCIDKRSSAELSEAVNSMYDWYKHSSLCITYLSDVHYNSEGPRTDWVFHDAIASMKHSEWFSRGWTLQELIAPPRILFLSSEWTILGHITSHFILDDGLVPGYPPLQAHISSITGIDVGILINSNVLEAACVAEKMSWAADRQTSRPEDMAYCLLGLFHVNMPLLYGEGATKAFMRLQLEIIRKSSDESIFAWREQSWTWQGLLSSSPKVFKHSGHIRRPNSIFVSLGDLTSAREVTRLPYAMTNRGLELRARAWRSFDKGSIYYIQLACEEVVDNGVKQSCMLVLQGVRYEDGDRVRHAQRRNTNSLDLAMDWQEPNDVESRSALCDLGIVCFEIPQDGL</sequence>
<protein>
    <recommendedName>
        <fullName evidence="1">Heterokaryon incompatibility domain-containing protein</fullName>
    </recommendedName>
</protein>
<dbReference type="Proteomes" id="UP001274830">
    <property type="component" value="Unassembled WGS sequence"/>
</dbReference>
<evidence type="ECO:0000259" key="1">
    <source>
        <dbReference type="Pfam" id="PF06985"/>
    </source>
</evidence>
<dbReference type="EMBL" id="JAUTXT010000008">
    <property type="protein sequence ID" value="KAK3676846.1"/>
    <property type="molecule type" value="Genomic_DNA"/>
</dbReference>
<accession>A0AAE0WS87</accession>
<dbReference type="Pfam" id="PF06985">
    <property type="entry name" value="HET"/>
    <property type="match status" value="1"/>
</dbReference>
<gene>
    <name evidence="2" type="ORF">LTR78_003050</name>
</gene>
<organism evidence="2 3">
    <name type="scientific">Recurvomyces mirabilis</name>
    <dbReference type="NCBI Taxonomy" id="574656"/>
    <lineage>
        <taxon>Eukaryota</taxon>
        <taxon>Fungi</taxon>
        <taxon>Dikarya</taxon>
        <taxon>Ascomycota</taxon>
        <taxon>Pezizomycotina</taxon>
        <taxon>Dothideomycetes</taxon>
        <taxon>Dothideomycetidae</taxon>
        <taxon>Mycosphaerellales</taxon>
        <taxon>Teratosphaeriaceae</taxon>
        <taxon>Recurvomyces</taxon>
    </lineage>
</organism>